<dbReference type="Gene3D" id="3.40.30.120">
    <property type="match status" value="1"/>
</dbReference>
<evidence type="ECO:0000256" key="1">
    <source>
        <dbReference type="SAM" id="MobiDB-lite"/>
    </source>
</evidence>
<comment type="caution">
    <text evidence="2">The sequence shown here is derived from an EMBL/GenBank/DDBJ whole genome shotgun (WGS) entry which is preliminary data.</text>
</comment>
<dbReference type="AlphaFoldDB" id="A0A1E7KTY0"/>
<evidence type="ECO:0000313" key="3">
    <source>
        <dbReference type="Proteomes" id="UP000176005"/>
    </source>
</evidence>
<dbReference type="EMBL" id="LJGW01000520">
    <property type="protein sequence ID" value="OEV07379.1"/>
    <property type="molecule type" value="Genomic_DNA"/>
</dbReference>
<proteinExistence type="predicted"/>
<feature type="region of interest" description="Disordered" evidence="1">
    <location>
        <begin position="1"/>
        <end position="23"/>
    </location>
</feature>
<feature type="compositionally biased region" description="Basic and acidic residues" evidence="1">
    <location>
        <begin position="1"/>
        <end position="11"/>
    </location>
</feature>
<dbReference type="Pfam" id="PF21274">
    <property type="entry name" value="Rng_hyd_C"/>
    <property type="match status" value="1"/>
</dbReference>
<sequence>MAGAPRAERSPRAALDNHQAPAARREVRAALIRPDGHVAWAGTDQDTTALPAALGTFVAA</sequence>
<keyword evidence="3" id="KW-1185">Reference proteome</keyword>
<evidence type="ECO:0000313" key="2">
    <source>
        <dbReference type="EMBL" id="OEV07379.1"/>
    </source>
</evidence>
<gene>
    <name evidence="2" type="ORF">AN218_29320</name>
</gene>
<accession>A0A1E7KTY0</accession>
<dbReference type="Proteomes" id="UP000176005">
    <property type="component" value="Unassembled WGS sequence"/>
</dbReference>
<name>A0A1E7KTY0_9ACTN</name>
<protein>
    <recommendedName>
        <fullName evidence="4">Monooxygenase</fullName>
    </recommendedName>
</protein>
<reference evidence="2 3" key="1">
    <citation type="journal article" date="2016" name="Front. Microbiol.">
        <title>Comparative Genomics Analysis of Streptomyces Species Reveals Their Adaptation to the Marine Environment and Their Diversity at the Genomic Level.</title>
        <authorList>
            <person name="Tian X."/>
            <person name="Zhang Z."/>
            <person name="Yang T."/>
            <person name="Chen M."/>
            <person name="Li J."/>
            <person name="Chen F."/>
            <person name="Yang J."/>
            <person name="Li W."/>
            <person name="Zhang B."/>
            <person name="Zhang Z."/>
            <person name="Wu J."/>
            <person name="Zhang C."/>
            <person name="Long L."/>
            <person name="Xiao J."/>
        </authorList>
    </citation>
    <scope>NUCLEOTIDE SEQUENCE [LARGE SCALE GENOMIC DNA]</scope>
    <source>
        <strain evidence="2 3">SCSIO 10429</strain>
    </source>
</reference>
<evidence type="ECO:0008006" key="4">
    <source>
        <dbReference type="Google" id="ProtNLM"/>
    </source>
</evidence>
<organism evidence="2 3">
    <name type="scientific">Streptomyces nanshensis</name>
    <dbReference type="NCBI Taxonomy" id="518642"/>
    <lineage>
        <taxon>Bacteria</taxon>
        <taxon>Bacillati</taxon>
        <taxon>Actinomycetota</taxon>
        <taxon>Actinomycetes</taxon>
        <taxon>Kitasatosporales</taxon>
        <taxon>Streptomycetaceae</taxon>
        <taxon>Streptomyces</taxon>
    </lineage>
</organism>